<comment type="caution">
    <text evidence="2">The sequence shown here is derived from an EMBL/GenBank/DDBJ whole genome shotgun (WGS) entry which is preliminary data.</text>
</comment>
<dbReference type="EMBL" id="JAPFFF010000073">
    <property type="protein sequence ID" value="KAK8835825.1"/>
    <property type="molecule type" value="Genomic_DNA"/>
</dbReference>
<dbReference type="InterPro" id="IPR000626">
    <property type="entry name" value="Ubiquitin-like_dom"/>
</dbReference>
<organism evidence="2 3">
    <name type="scientific">Tritrichomonas musculus</name>
    <dbReference type="NCBI Taxonomy" id="1915356"/>
    <lineage>
        <taxon>Eukaryota</taxon>
        <taxon>Metamonada</taxon>
        <taxon>Parabasalia</taxon>
        <taxon>Tritrichomonadida</taxon>
        <taxon>Tritrichomonadidae</taxon>
        <taxon>Tritrichomonas</taxon>
    </lineage>
</organism>
<accession>A0ABR2GPF1</accession>
<dbReference type="PANTHER" id="PTHR10666">
    <property type="entry name" value="UBIQUITIN"/>
    <property type="match status" value="1"/>
</dbReference>
<dbReference type="SUPFAM" id="SSF54236">
    <property type="entry name" value="Ubiquitin-like"/>
    <property type="match status" value="1"/>
</dbReference>
<gene>
    <name evidence="2" type="ORF">M9Y10_040373</name>
</gene>
<dbReference type="PRINTS" id="PR00348">
    <property type="entry name" value="UBIQUITIN"/>
</dbReference>
<keyword evidence="3" id="KW-1185">Reference proteome</keyword>
<reference evidence="2 3" key="1">
    <citation type="submission" date="2024-04" db="EMBL/GenBank/DDBJ databases">
        <title>Tritrichomonas musculus Genome.</title>
        <authorList>
            <person name="Alves-Ferreira E."/>
            <person name="Grigg M."/>
            <person name="Lorenzi H."/>
            <person name="Galac M."/>
        </authorList>
    </citation>
    <scope>NUCLEOTIDE SEQUENCE [LARGE SCALE GENOMIC DNA]</scope>
    <source>
        <strain evidence="2 3">EAF2021</strain>
    </source>
</reference>
<sequence length="175" mass="20710">MQIFVKAPDSLAFTLDVEMRDTIEDIKNKIEQKIGVPKCQQCLVYHNRITVNWFKLQDYSIENSPTFNLIYIGDGNQNLFPQYKKQYLNDYHSQRYTHSQKNSHSHGKTHSRRNTYSQIYTQLNPSIKKLFELLHRNTYTHICPYGCGRQIPDEFKGCTELLAEYPDYFELKNSS</sequence>
<evidence type="ECO:0000313" key="3">
    <source>
        <dbReference type="Proteomes" id="UP001470230"/>
    </source>
</evidence>
<evidence type="ECO:0000259" key="1">
    <source>
        <dbReference type="PROSITE" id="PS50053"/>
    </source>
</evidence>
<dbReference type="Gene3D" id="3.10.20.90">
    <property type="entry name" value="Phosphatidylinositol 3-kinase Catalytic Subunit, Chain A, domain 1"/>
    <property type="match status" value="1"/>
</dbReference>
<dbReference type="InterPro" id="IPR029071">
    <property type="entry name" value="Ubiquitin-like_domsf"/>
</dbReference>
<name>A0ABR2GPF1_9EUKA</name>
<dbReference type="PROSITE" id="PS50053">
    <property type="entry name" value="UBIQUITIN_2"/>
    <property type="match status" value="1"/>
</dbReference>
<protein>
    <recommendedName>
        <fullName evidence="1">Ubiquitin-like domain-containing protein</fullName>
    </recommendedName>
</protein>
<proteinExistence type="predicted"/>
<dbReference type="InterPro" id="IPR019956">
    <property type="entry name" value="Ubiquitin_dom"/>
</dbReference>
<dbReference type="Proteomes" id="UP001470230">
    <property type="component" value="Unassembled WGS sequence"/>
</dbReference>
<dbReference type="SMART" id="SM00213">
    <property type="entry name" value="UBQ"/>
    <property type="match status" value="1"/>
</dbReference>
<dbReference type="InterPro" id="IPR050158">
    <property type="entry name" value="Ubiquitin_ubiquitin-like"/>
</dbReference>
<evidence type="ECO:0000313" key="2">
    <source>
        <dbReference type="EMBL" id="KAK8835825.1"/>
    </source>
</evidence>
<feature type="domain" description="Ubiquitin-like" evidence="1">
    <location>
        <begin position="1"/>
        <end position="76"/>
    </location>
</feature>
<dbReference type="Pfam" id="PF00240">
    <property type="entry name" value="ubiquitin"/>
    <property type="match status" value="1"/>
</dbReference>